<sequence>MFSVVIPLYNKEKSIGNTIQSVLNQTFQDFEIVVVNDGSTDNSLQVVENINDSRIRIINKPNGGVSSARNRGIKEAKYDWIAFLDGDDAWDQEYLSEINNLITNYPEARIFSTNYARINNRNEILNIRTSSVNKGYITDFFSANNYQSIVCSSAIVFKKSCITDVIHFNENLSFGEDLDFWIKLLKNNILAYSPKILSFYRVDSENRSSVHIHKPKNNLAYYLDFSKLNKNSSEFIYKKKILVASYIYYIFKFRKLLTCRF</sequence>
<dbReference type="AlphaFoldDB" id="A0A644YVN1"/>
<accession>A0A644YVN1</accession>
<keyword evidence="2" id="KW-0328">Glycosyltransferase</keyword>
<dbReference type="PANTHER" id="PTHR43685">
    <property type="entry name" value="GLYCOSYLTRANSFERASE"/>
    <property type="match status" value="1"/>
</dbReference>
<gene>
    <name evidence="2" type="primary">arnC_42</name>
    <name evidence="2" type="ORF">SDC9_78951</name>
</gene>
<dbReference type="GO" id="GO:0099621">
    <property type="term" value="F:undecaprenyl-phosphate 4-deoxy-4-formamido-L-arabinose transferase activity"/>
    <property type="evidence" value="ECO:0007669"/>
    <property type="project" value="UniProtKB-EC"/>
</dbReference>
<dbReference type="InterPro" id="IPR050834">
    <property type="entry name" value="Glycosyltransf_2"/>
</dbReference>
<organism evidence="2">
    <name type="scientific">bioreactor metagenome</name>
    <dbReference type="NCBI Taxonomy" id="1076179"/>
    <lineage>
        <taxon>unclassified sequences</taxon>
        <taxon>metagenomes</taxon>
        <taxon>ecological metagenomes</taxon>
    </lineage>
</organism>
<evidence type="ECO:0000259" key="1">
    <source>
        <dbReference type="Pfam" id="PF00535"/>
    </source>
</evidence>
<dbReference type="Gene3D" id="3.90.550.10">
    <property type="entry name" value="Spore Coat Polysaccharide Biosynthesis Protein SpsA, Chain A"/>
    <property type="match status" value="1"/>
</dbReference>
<keyword evidence="2" id="KW-0808">Transferase</keyword>
<dbReference type="PANTHER" id="PTHR43685:SF2">
    <property type="entry name" value="GLYCOSYLTRANSFERASE 2-LIKE DOMAIN-CONTAINING PROTEIN"/>
    <property type="match status" value="1"/>
</dbReference>
<comment type="caution">
    <text evidence="2">The sequence shown here is derived from an EMBL/GenBank/DDBJ whole genome shotgun (WGS) entry which is preliminary data.</text>
</comment>
<feature type="domain" description="Glycosyltransferase 2-like" evidence="1">
    <location>
        <begin position="3"/>
        <end position="159"/>
    </location>
</feature>
<dbReference type="InterPro" id="IPR029044">
    <property type="entry name" value="Nucleotide-diphossugar_trans"/>
</dbReference>
<reference evidence="2" key="1">
    <citation type="submission" date="2019-08" db="EMBL/GenBank/DDBJ databases">
        <authorList>
            <person name="Kucharzyk K."/>
            <person name="Murdoch R.W."/>
            <person name="Higgins S."/>
            <person name="Loffler F."/>
        </authorList>
    </citation>
    <scope>NUCLEOTIDE SEQUENCE</scope>
</reference>
<evidence type="ECO:0000313" key="2">
    <source>
        <dbReference type="EMBL" id="MPM32389.1"/>
    </source>
</evidence>
<proteinExistence type="predicted"/>
<dbReference type="SUPFAM" id="SSF53448">
    <property type="entry name" value="Nucleotide-diphospho-sugar transferases"/>
    <property type="match status" value="1"/>
</dbReference>
<dbReference type="Pfam" id="PF00535">
    <property type="entry name" value="Glycos_transf_2"/>
    <property type="match status" value="1"/>
</dbReference>
<dbReference type="EMBL" id="VSSQ01006346">
    <property type="protein sequence ID" value="MPM32389.1"/>
    <property type="molecule type" value="Genomic_DNA"/>
</dbReference>
<dbReference type="InterPro" id="IPR001173">
    <property type="entry name" value="Glyco_trans_2-like"/>
</dbReference>
<protein>
    <submittedName>
        <fullName evidence="2">Undecaprenyl-phosphate 4-deoxy-4-formamido-L-arabinose transferase</fullName>
        <ecNumber evidence="2">2.4.2.53</ecNumber>
    </submittedName>
</protein>
<dbReference type="EC" id="2.4.2.53" evidence="2"/>
<name>A0A644YVN1_9ZZZZ</name>